<feature type="compositionally biased region" description="Low complexity" evidence="6">
    <location>
        <begin position="310"/>
        <end position="328"/>
    </location>
</feature>
<dbReference type="PROSITE" id="PS50011">
    <property type="entry name" value="PROTEIN_KINASE_DOM"/>
    <property type="match status" value="1"/>
</dbReference>
<evidence type="ECO:0000256" key="3">
    <source>
        <dbReference type="ARBA" id="ARBA00023136"/>
    </source>
</evidence>
<protein>
    <recommendedName>
        <fullName evidence="7">Protein kinase domain-containing protein</fullName>
    </recommendedName>
</protein>
<comment type="caution">
    <text evidence="8">The sequence shown here is derived from an EMBL/GenBank/DDBJ whole genome shotgun (WGS) entry which is preliminary data.</text>
</comment>
<keyword evidence="9" id="KW-1185">Reference proteome</keyword>
<evidence type="ECO:0000256" key="1">
    <source>
        <dbReference type="ARBA" id="ARBA00004193"/>
    </source>
</evidence>
<dbReference type="EMBL" id="JAPFFK010000009">
    <property type="protein sequence ID" value="KAJ6744025.1"/>
    <property type="molecule type" value="Genomic_DNA"/>
</dbReference>
<name>A0A9Q0VAG4_SALPP</name>
<feature type="compositionally biased region" description="Low complexity" evidence="6">
    <location>
        <begin position="341"/>
        <end position="372"/>
    </location>
</feature>
<dbReference type="GO" id="GO:0005524">
    <property type="term" value="F:ATP binding"/>
    <property type="evidence" value="ECO:0007669"/>
    <property type="project" value="UniProtKB-UniRule"/>
</dbReference>
<evidence type="ECO:0000256" key="5">
    <source>
        <dbReference type="PROSITE-ProRule" id="PRU10141"/>
    </source>
</evidence>
<gene>
    <name evidence="8" type="ORF">OIU79_030356</name>
</gene>
<keyword evidence="5" id="KW-0547">Nucleotide-binding</keyword>
<dbReference type="Pfam" id="PF07714">
    <property type="entry name" value="PK_Tyr_Ser-Thr"/>
    <property type="match status" value="1"/>
</dbReference>
<dbReference type="PANTHER" id="PTHR47985:SF32">
    <property type="entry name" value="RECEPTOR-LIKE KINASE LIP2"/>
    <property type="match status" value="1"/>
</dbReference>
<feature type="domain" description="Protein kinase" evidence="7">
    <location>
        <begin position="29"/>
        <end position="400"/>
    </location>
</feature>
<reference evidence="8" key="1">
    <citation type="submission" date="2022-11" db="EMBL/GenBank/DDBJ databases">
        <authorList>
            <person name="Hyden B.L."/>
            <person name="Feng K."/>
            <person name="Yates T."/>
            <person name="Jawdy S."/>
            <person name="Smart L.B."/>
            <person name="Muchero W."/>
        </authorList>
    </citation>
    <scope>NUCLEOTIDE SEQUENCE</scope>
    <source>
        <tissue evidence="8">Shoot tip</tissue>
    </source>
</reference>
<keyword evidence="5" id="KW-0067">ATP-binding</keyword>
<evidence type="ECO:0000313" key="8">
    <source>
        <dbReference type="EMBL" id="KAJ6744025.1"/>
    </source>
</evidence>
<dbReference type="InterPro" id="IPR000719">
    <property type="entry name" value="Prot_kinase_dom"/>
</dbReference>
<keyword evidence="2" id="KW-0418">Kinase</keyword>
<dbReference type="PANTHER" id="PTHR47985">
    <property type="entry name" value="OS07G0668900 PROTEIN"/>
    <property type="match status" value="1"/>
</dbReference>
<organism evidence="8 9">
    <name type="scientific">Salix purpurea</name>
    <name type="common">Purple osier willow</name>
    <dbReference type="NCBI Taxonomy" id="77065"/>
    <lineage>
        <taxon>Eukaryota</taxon>
        <taxon>Viridiplantae</taxon>
        <taxon>Streptophyta</taxon>
        <taxon>Embryophyta</taxon>
        <taxon>Tracheophyta</taxon>
        <taxon>Spermatophyta</taxon>
        <taxon>Magnoliopsida</taxon>
        <taxon>eudicotyledons</taxon>
        <taxon>Gunneridae</taxon>
        <taxon>Pentapetalae</taxon>
        <taxon>rosids</taxon>
        <taxon>fabids</taxon>
        <taxon>Malpighiales</taxon>
        <taxon>Salicaceae</taxon>
        <taxon>Saliceae</taxon>
        <taxon>Salix</taxon>
    </lineage>
</organism>
<dbReference type="AlphaFoldDB" id="A0A9Q0VAG4"/>
<feature type="compositionally biased region" description="Polar residues" evidence="6">
    <location>
        <begin position="272"/>
        <end position="297"/>
    </location>
</feature>
<evidence type="ECO:0000256" key="2">
    <source>
        <dbReference type="ARBA" id="ARBA00022527"/>
    </source>
</evidence>
<keyword evidence="4" id="KW-0449">Lipoprotein</keyword>
<keyword evidence="2" id="KW-0723">Serine/threonine-protein kinase</keyword>
<keyword evidence="3" id="KW-0472">Membrane</keyword>
<accession>A0A9Q0VAG4</accession>
<feature type="compositionally biased region" description="Basic and acidic residues" evidence="6">
    <location>
        <begin position="242"/>
        <end position="255"/>
    </location>
</feature>
<sequence>MVENRDVEIGDIETQSFTFRELATATRNFRQECLLGEGGFGRVYRGTLASTGQVVAVKQLDRNGLQRNEFLGEVLTLSRLHHPNLVNLIGYCADGDQRLLVHELMSGGSLEDHLLDRPAERKPLNWFARMKITFGTAKGLEHSRNSRTPKSIQTWPIHFSTSNFPEKDLNQVVAIAAMCLQEESSARPLMSDVVTALSFLSTDNDHMPQLIQPSEEKDGLDEDDKSGDGYRSEESSDDEDRANEHDGDTSDHRDDESSDNEDGDSDCRDHQTVTGSKNFTTSSSMKSMDESTVSSARKNSRRLEEFTSNGRGSQYGSVSSYGASSRSSHCNASLHHESSKNSKNSWSHKSSTGSKLEGSPVSTSGKSSSSSSRRTRERNASSSFSSSQDLEDETGSVKSQ</sequence>
<keyword evidence="2" id="KW-0808">Transferase</keyword>
<dbReference type="FunFam" id="3.30.200.20:FF:000266">
    <property type="entry name" value="probable serine/threonine-protein kinase RLCKVII"/>
    <property type="match status" value="1"/>
</dbReference>
<feature type="region of interest" description="Disordered" evidence="6">
    <location>
        <begin position="205"/>
        <end position="400"/>
    </location>
</feature>
<dbReference type="OrthoDB" id="4062651at2759"/>
<evidence type="ECO:0000256" key="4">
    <source>
        <dbReference type="ARBA" id="ARBA00023288"/>
    </source>
</evidence>
<dbReference type="GO" id="GO:0004674">
    <property type="term" value="F:protein serine/threonine kinase activity"/>
    <property type="evidence" value="ECO:0007669"/>
    <property type="project" value="UniProtKB-KW"/>
</dbReference>
<evidence type="ECO:0000259" key="7">
    <source>
        <dbReference type="PROSITE" id="PS50011"/>
    </source>
</evidence>
<evidence type="ECO:0000256" key="6">
    <source>
        <dbReference type="SAM" id="MobiDB-lite"/>
    </source>
</evidence>
<comment type="subcellular location">
    <subcellularLocation>
        <location evidence="1">Cell membrane</location>
        <topology evidence="1">Lipid-anchor</topology>
    </subcellularLocation>
</comment>
<feature type="binding site" evidence="5">
    <location>
        <position position="58"/>
    </location>
    <ligand>
        <name>ATP</name>
        <dbReference type="ChEBI" id="CHEBI:30616"/>
    </ligand>
</feature>
<reference evidence="8" key="2">
    <citation type="journal article" date="2023" name="Int. J. Mol. Sci.">
        <title>De Novo Assembly and Annotation of 11 Diverse Shrub Willow (Salix) Genomes Reveals Novel Gene Organization in Sex-Linked Regions.</title>
        <authorList>
            <person name="Hyden B."/>
            <person name="Feng K."/>
            <person name="Yates T.B."/>
            <person name="Jawdy S."/>
            <person name="Cereghino C."/>
            <person name="Smart L.B."/>
            <person name="Muchero W."/>
        </authorList>
    </citation>
    <scope>NUCLEOTIDE SEQUENCE</scope>
    <source>
        <tissue evidence="8">Shoot tip</tissue>
    </source>
</reference>
<evidence type="ECO:0000313" key="9">
    <source>
        <dbReference type="Proteomes" id="UP001151532"/>
    </source>
</evidence>
<dbReference type="GO" id="GO:0005886">
    <property type="term" value="C:plasma membrane"/>
    <property type="evidence" value="ECO:0007669"/>
    <property type="project" value="UniProtKB-SubCell"/>
</dbReference>
<dbReference type="InterPro" id="IPR011009">
    <property type="entry name" value="Kinase-like_dom_sf"/>
</dbReference>
<proteinExistence type="predicted"/>
<dbReference type="Proteomes" id="UP001151532">
    <property type="component" value="Chromosome 19"/>
</dbReference>
<dbReference type="SUPFAM" id="SSF56112">
    <property type="entry name" value="Protein kinase-like (PK-like)"/>
    <property type="match status" value="1"/>
</dbReference>
<dbReference type="Gene3D" id="1.10.510.10">
    <property type="entry name" value="Transferase(Phosphotransferase) domain 1"/>
    <property type="match status" value="1"/>
</dbReference>
<dbReference type="InterPro" id="IPR017441">
    <property type="entry name" value="Protein_kinase_ATP_BS"/>
</dbReference>
<dbReference type="PROSITE" id="PS00107">
    <property type="entry name" value="PROTEIN_KINASE_ATP"/>
    <property type="match status" value="1"/>
</dbReference>
<dbReference type="InterPro" id="IPR001245">
    <property type="entry name" value="Ser-Thr/Tyr_kinase_cat_dom"/>
</dbReference>